<evidence type="ECO:0000313" key="4">
    <source>
        <dbReference type="Proteomes" id="UP000516361"/>
    </source>
</evidence>
<feature type="transmembrane region" description="Helical" evidence="2">
    <location>
        <begin position="285"/>
        <end position="304"/>
    </location>
</feature>
<feature type="transmembrane region" description="Helical" evidence="2">
    <location>
        <begin position="261"/>
        <end position="278"/>
    </location>
</feature>
<dbReference type="Proteomes" id="UP000516361">
    <property type="component" value="Chromosome"/>
</dbReference>
<keyword evidence="2" id="KW-0812">Transmembrane</keyword>
<feature type="transmembrane region" description="Helical" evidence="2">
    <location>
        <begin position="554"/>
        <end position="572"/>
    </location>
</feature>
<feature type="transmembrane region" description="Helical" evidence="2">
    <location>
        <begin position="615"/>
        <end position="634"/>
    </location>
</feature>
<keyword evidence="1" id="KW-0175">Coiled coil</keyword>
<dbReference type="RefSeq" id="WP_190616051.1">
    <property type="nucleotide sequence ID" value="NZ_AP018712.1"/>
</dbReference>
<dbReference type="AlphaFoldDB" id="A0A7G1G3J1"/>
<reference evidence="3 4" key="1">
    <citation type="submission" date="2018-06" db="EMBL/GenBank/DDBJ databases">
        <title>Genome sequencing of Oceanotoga sp. sy52.</title>
        <authorList>
            <person name="Mori K."/>
        </authorList>
    </citation>
    <scope>NUCLEOTIDE SEQUENCE [LARGE SCALE GENOMIC DNA]</scope>
    <source>
        <strain evidence="4">sy52</strain>
    </source>
</reference>
<dbReference type="EMBL" id="AP018712">
    <property type="protein sequence ID" value="BBE30998.1"/>
    <property type="molecule type" value="Genomic_DNA"/>
</dbReference>
<organism evidence="3 4">
    <name type="scientific">Tepiditoga spiralis</name>
    <dbReference type="NCBI Taxonomy" id="2108365"/>
    <lineage>
        <taxon>Bacteria</taxon>
        <taxon>Thermotogati</taxon>
        <taxon>Thermotogota</taxon>
        <taxon>Thermotogae</taxon>
        <taxon>Petrotogales</taxon>
        <taxon>Petrotogaceae</taxon>
        <taxon>Tepiditoga</taxon>
    </lineage>
</organism>
<name>A0A7G1G3J1_9BACT</name>
<proteinExistence type="predicted"/>
<feature type="transmembrane region" description="Helical" evidence="2">
    <location>
        <begin position="310"/>
        <end position="331"/>
    </location>
</feature>
<feature type="coiled-coil region" evidence="1">
    <location>
        <begin position="475"/>
        <end position="502"/>
    </location>
</feature>
<evidence type="ECO:0000313" key="3">
    <source>
        <dbReference type="EMBL" id="BBE30998.1"/>
    </source>
</evidence>
<keyword evidence="2" id="KW-0472">Membrane</keyword>
<protein>
    <submittedName>
        <fullName evidence="3">Uncharacterized protein</fullName>
    </submittedName>
</protein>
<evidence type="ECO:0000256" key="2">
    <source>
        <dbReference type="SAM" id="Phobius"/>
    </source>
</evidence>
<dbReference type="KEGG" id="ocy:OSSY52_11390"/>
<keyword evidence="4" id="KW-1185">Reference proteome</keyword>
<sequence>MKKYMLLVFSVLLVIIGYSINTKIVQEKYVGFIKAYNSDTKENHLINKFKDEMKNLGLYRYYRNNMVGSAEFVDRPTDIQTYLSMIHKSMTFNSDEEKLAFAGFLCYVQTDLAGGELSNEVIKSMPAYFVTVQDIYQNMQNEALLYIGNVIAYSMGLVETSPYTNIEKHKTNSKLENLDLYTYSGEKNELYDGIIKKNSVKLNTEIEKLANSGITGEDLEYEIDNLSSELLEDITKKNDEDLNSSVAMFIKEAKKGINLSYLRFIIYLAVILVGVKFFKKYLNYIILGVFGYEVFYLIFMYNFSKDIITSFFYGSFIVVAVAIMFFVKFFSAFGRDVKFVKRLINVSLFILLALLLFIPTYYSKDLTMKNTKSFHNSSFENQLLKDVLLYNHSVIHKNLTELTNSITTENSEAKNIYSNLLKKYINDSIENNIIESISNDYGVNIKNNINGLLLNKEKNYTKVSKDYAEAIDKFVKASELRMKNINNEIKTMKLNIERIEDYSDEQFLKLFKNNLDSYFMKNKLLVPVKKDIDESYTNFNAKDKLNIKAYNTDYGTKMLMIFFLGIVFWIVFEGKLIKWSSFGAMIISSVLMFIKPGTIEVLSQIKYPVLKSSEFSVNILYGIIMVLITILLTIKKGGSES</sequence>
<feature type="transmembrane region" description="Helical" evidence="2">
    <location>
        <begin position="343"/>
        <end position="362"/>
    </location>
</feature>
<dbReference type="InParanoid" id="A0A7G1G3J1"/>
<feature type="transmembrane region" description="Helical" evidence="2">
    <location>
        <begin position="579"/>
        <end position="595"/>
    </location>
</feature>
<gene>
    <name evidence="3" type="ORF">OSSY52_11390</name>
</gene>
<keyword evidence="2" id="KW-1133">Transmembrane helix</keyword>
<accession>A0A7G1G3J1</accession>
<evidence type="ECO:0000256" key="1">
    <source>
        <dbReference type="SAM" id="Coils"/>
    </source>
</evidence>